<name>E4USH4_ARTGP</name>
<proteinExistence type="predicted"/>
<evidence type="ECO:0000256" key="2">
    <source>
        <dbReference type="ARBA" id="ARBA00023242"/>
    </source>
</evidence>
<protein>
    <submittedName>
        <fullName evidence="4">C6 zinc finger domain-containing protein</fullName>
    </submittedName>
</protein>
<dbReference type="GO" id="GO:0006351">
    <property type="term" value="P:DNA-templated transcription"/>
    <property type="evidence" value="ECO:0007669"/>
    <property type="project" value="InterPro"/>
</dbReference>
<accession>E4USH4</accession>
<keyword evidence="2" id="KW-0539">Nucleus</keyword>
<dbReference type="OrthoDB" id="4172316at2759"/>
<evidence type="ECO:0000313" key="4">
    <source>
        <dbReference type="EMBL" id="EFR00541.1"/>
    </source>
</evidence>
<keyword evidence="5" id="KW-1185">Reference proteome</keyword>
<dbReference type="GeneID" id="10028650"/>
<dbReference type="RefSeq" id="XP_003173371.1">
    <property type="nucleotide sequence ID" value="XM_003173323.1"/>
</dbReference>
<feature type="domain" description="Xylanolytic transcriptional activator regulatory" evidence="3">
    <location>
        <begin position="151"/>
        <end position="354"/>
    </location>
</feature>
<evidence type="ECO:0000259" key="3">
    <source>
        <dbReference type="Pfam" id="PF04082"/>
    </source>
</evidence>
<organism evidence="5">
    <name type="scientific">Arthroderma gypseum (strain ATCC MYA-4604 / CBS 118893)</name>
    <name type="common">Microsporum gypseum</name>
    <dbReference type="NCBI Taxonomy" id="535722"/>
    <lineage>
        <taxon>Eukaryota</taxon>
        <taxon>Fungi</taxon>
        <taxon>Dikarya</taxon>
        <taxon>Ascomycota</taxon>
        <taxon>Pezizomycotina</taxon>
        <taxon>Eurotiomycetes</taxon>
        <taxon>Eurotiomycetidae</taxon>
        <taxon>Onygenales</taxon>
        <taxon>Arthrodermataceae</taxon>
        <taxon>Nannizzia</taxon>
    </lineage>
</organism>
<dbReference type="EMBL" id="DS989824">
    <property type="protein sequence ID" value="EFR00541.1"/>
    <property type="molecule type" value="Genomic_DNA"/>
</dbReference>
<dbReference type="InterPro" id="IPR050613">
    <property type="entry name" value="Sec_Metabolite_Reg"/>
</dbReference>
<dbReference type="GO" id="GO:0003677">
    <property type="term" value="F:DNA binding"/>
    <property type="evidence" value="ECO:0007669"/>
    <property type="project" value="InterPro"/>
</dbReference>
<dbReference type="GO" id="GO:0008270">
    <property type="term" value="F:zinc ion binding"/>
    <property type="evidence" value="ECO:0007669"/>
    <property type="project" value="InterPro"/>
</dbReference>
<dbReference type="Proteomes" id="UP000002669">
    <property type="component" value="Unassembled WGS sequence"/>
</dbReference>
<dbReference type="InterPro" id="IPR007219">
    <property type="entry name" value="XnlR_reg_dom"/>
</dbReference>
<dbReference type="GO" id="GO:0005634">
    <property type="term" value="C:nucleus"/>
    <property type="evidence" value="ECO:0007669"/>
    <property type="project" value="UniProtKB-SubCell"/>
</dbReference>
<dbReference type="Pfam" id="PF04082">
    <property type="entry name" value="Fungal_trans"/>
    <property type="match status" value="1"/>
</dbReference>
<gene>
    <name evidence="4" type="ORF">MGYG_03545</name>
</gene>
<dbReference type="CDD" id="cd12148">
    <property type="entry name" value="fungal_TF_MHR"/>
    <property type="match status" value="1"/>
</dbReference>
<evidence type="ECO:0000256" key="1">
    <source>
        <dbReference type="ARBA" id="ARBA00004123"/>
    </source>
</evidence>
<dbReference type="AlphaFoldDB" id="E4USH4"/>
<dbReference type="VEuPathDB" id="FungiDB:MGYG_03545"/>
<comment type="subcellular location">
    <subcellularLocation>
        <location evidence="1">Nucleus</location>
    </subcellularLocation>
</comment>
<dbReference type="PANTHER" id="PTHR31001:SF90">
    <property type="entry name" value="CENTROMERE DNA-BINDING PROTEIN COMPLEX CBF3 SUBUNIT B"/>
    <property type="match status" value="1"/>
</dbReference>
<dbReference type="InParanoid" id="E4USH4"/>
<dbReference type="HOGENOM" id="CLU_013260_4_0_1"/>
<sequence length="653" mass="73068">MSDCYPAAPRTLEQRVKRIEERLGIPYEGILNAEDNSSLSASAAPFRQPVNEKDIPDARIEAEGIGFESAVTGQGEGRNDCEVVGRDEENMTSQIVDSLLQPERDNSQFLAGWPDTPGVAITCPQLQAFLPPYPRAVELVDYYQEHVGWAYHLLHMPTLRRHLLETYQQIGLGYIPNLPILALICAVFALSKFFSQSTSAFSASDTSQDKTHQEYVGMASQALAEARHLEHPTVESIQTVVLIGICLLVNAGAIRSARALSGAMYISAQALSLHQLDSPKNKSLRQQGQYNKLDLEIKRRLWWHIASTDWVYAFISGPQTGIYIVQPHQMHVDLPSNADDHEITPSSCPNKPLTEPTEVTYLILRCKASKMFVEFMETANKKGVGIHELEYDQILAFDKKINEFFAALPYFFQVETEGNEHFAELEKKRKALDKERPYIKWQRVMAQFGASTRISRLHRPYLALGARDPRYAYSRMACIRAARAVLEIDRRMRNSVGPSAPNPSKVWAIAYQLFLATTVLAMDYHFNRNEPSAGERAEEILECCRALDAAAQSSVVAARGLKKLKEVAAKWGLLSNFELNSIIGQDGKEAIPPPKESAHIQYTGYSQDGSGLQNAETGSLGAMWGSVWDLNINIDYSQWDGIFQDIESKHGML</sequence>
<dbReference type="OMA" id="ARSMQIH"/>
<reference evidence="5" key="1">
    <citation type="journal article" date="2012" name="MBio">
        <title>Comparative genome analysis of Trichophyton rubrum and related dermatophytes reveals candidate genes involved in infection.</title>
        <authorList>
            <person name="Martinez D.A."/>
            <person name="Oliver B.G."/>
            <person name="Graeser Y."/>
            <person name="Goldberg J.M."/>
            <person name="Li W."/>
            <person name="Martinez-Rossi N.M."/>
            <person name="Monod M."/>
            <person name="Shelest E."/>
            <person name="Barton R.C."/>
            <person name="Birch E."/>
            <person name="Brakhage A.A."/>
            <person name="Chen Z."/>
            <person name="Gurr S.J."/>
            <person name="Heiman D."/>
            <person name="Heitman J."/>
            <person name="Kosti I."/>
            <person name="Rossi A."/>
            <person name="Saif S."/>
            <person name="Samalova M."/>
            <person name="Saunders C.W."/>
            <person name="Shea T."/>
            <person name="Summerbell R.C."/>
            <person name="Xu J."/>
            <person name="Young S."/>
            <person name="Zeng Q."/>
            <person name="Birren B.W."/>
            <person name="Cuomo C.A."/>
            <person name="White T.C."/>
        </authorList>
    </citation>
    <scope>NUCLEOTIDE SEQUENCE [LARGE SCALE GENOMIC DNA]</scope>
    <source>
        <strain evidence="5">ATCC MYA-4604 / CBS 118893</strain>
    </source>
</reference>
<dbReference type="PANTHER" id="PTHR31001">
    <property type="entry name" value="UNCHARACTERIZED TRANSCRIPTIONAL REGULATORY PROTEIN"/>
    <property type="match status" value="1"/>
</dbReference>
<dbReference type="eggNOG" id="ENOG502SJ9D">
    <property type="taxonomic scope" value="Eukaryota"/>
</dbReference>
<evidence type="ECO:0000313" key="5">
    <source>
        <dbReference type="Proteomes" id="UP000002669"/>
    </source>
</evidence>
<dbReference type="STRING" id="535722.E4USH4"/>